<feature type="active site" description="Proton acceptor" evidence="1">
    <location>
        <position position="138"/>
    </location>
</feature>
<organism evidence="4 5">
    <name type="scientific">Bacillus cereus VD196</name>
    <dbReference type="NCBI Taxonomy" id="1053243"/>
    <lineage>
        <taxon>Bacteria</taxon>
        <taxon>Bacillati</taxon>
        <taxon>Bacillota</taxon>
        <taxon>Bacilli</taxon>
        <taxon>Bacillales</taxon>
        <taxon>Bacillaceae</taxon>
        <taxon>Bacillus</taxon>
        <taxon>Bacillus cereus group</taxon>
    </lineage>
</organism>
<dbReference type="AlphaFoldDB" id="A0A9W5PYF3"/>
<dbReference type="InterPro" id="IPR020019">
    <property type="entry name" value="AcTrfase_PglD-like"/>
</dbReference>
<dbReference type="Proteomes" id="UP000014023">
    <property type="component" value="Unassembled WGS sequence"/>
</dbReference>
<gene>
    <name evidence="4" type="ORF">IKE_05942</name>
</gene>
<dbReference type="Gene3D" id="2.160.10.10">
    <property type="entry name" value="Hexapeptide repeat proteins"/>
    <property type="match status" value="1"/>
</dbReference>
<evidence type="ECO:0000313" key="5">
    <source>
        <dbReference type="Proteomes" id="UP000014023"/>
    </source>
</evidence>
<name>A0A9W5PYF3_BACCE</name>
<evidence type="ECO:0000313" key="4">
    <source>
        <dbReference type="EMBL" id="EOO60742.1"/>
    </source>
</evidence>
<dbReference type="PANTHER" id="PTHR43300">
    <property type="entry name" value="ACETYLTRANSFERASE"/>
    <property type="match status" value="1"/>
</dbReference>
<dbReference type="InterPro" id="IPR011004">
    <property type="entry name" value="Trimer_LpxA-like_sf"/>
</dbReference>
<comment type="caution">
    <text evidence="4">The sequence shown here is derived from an EMBL/GenBank/DDBJ whole genome shotgun (WGS) entry which is preliminary data.</text>
</comment>
<dbReference type="PANTHER" id="PTHR43300:SF7">
    <property type="entry name" value="UDP-N-ACETYLBACILLOSAMINE N-ACETYLTRANSFERASE"/>
    <property type="match status" value="1"/>
</dbReference>
<dbReference type="SUPFAM" id="SSF51161">
    <property type="entry name" value="Trimeric LpxA-like enzymes"/>
    <property type="match status" value="1"/>
</dbReference>
<sequence>MINIIIIGINGFGREIYQYAKDTFPSDQYEIKGFLSSNTDDSSNSSTVLKILGDENSYEIQENDRFILAIGDVMTKKRIVSILKKKGAKFINLIHPTAIVFDTAMLGEGVVICPNVIVSDQAVIEDFVTMNCYSTARHDSRIGKYSILAPYTIVNGYSILENEIFLGTHSTVIAETKIGRNSKISANSVAMYNVAPYSFVYGVPGKSKKIFG</sequence>
<evidence type="ECO:0000256" key="1">
    <source>
        <dbReference type="PIRSR" id="PIRSR620019-1"/>
    </source>
</evidence>
<feature type="domain" description="PglD N-terminal" evidence="3">
    <location>
        <begin position="3"/>
        <end position="81"/>
    </location>
</feature>
<dbReference type="InterPro" id="IPR050179">
    <property type="entry name" value="Trans_hexapeptide_repeat"/>
</dbReference>
<evidence type="ECO:0000256" key="2">
    <source>
        <dbReference type="PIRSR" id="PIRSR620019-2"/>
    </source>
</evidence>
<accession>A0A9W5PYF3</accession>
<feature type="site" description="Increases basicity of active site His" evidence="1">
    <location>
        <position position="139"/>
    </location>
</feature>
<dbReference type="Pfam" id="PF17836">
    <property type="entry name" value="PglD_N"/>
    <property type="match status" value="1"/>
</dbReference>
<reference evidence="4 5" key="1">
    <citation type="submission" date="2012-12" db="EMBL/GenBank/DDBJ databases">
        <title>The Genome Sequence of Bacillus cereus VD196.</title>
        <authorList>
            <consortium name="The Broad Institute Genome Sequencing Platform"/>
            <consortium name="The Broad Institute Genome Sequencing Center for Infectious Disease"/>
            <person name="Feldgarden M."/>
            <person name="Van der Auwera G.A."/>
            <person name="Mahillon J."/>
            <person name="Duprez V."/>
            <person name="Timmery S."/>
            <person name="Mattelet C."/>
            <person name="Dierick K."/>
            <person name="Sun M."/>
            <person name="Yu Z."/>
            <person name="Zhu L."/>
            <person name="Hu X."/>
            <person name="Shank E.B."/>
            <person name="Swiecicka I."/>
            <person name="Hansen B.M."/>
            <person name="Andrup L."/>
            <person name="Walker B."/>
            <person name="Young S.K."/>
            <person name="Zeng Q."/>
            <person name="Gargeya S."/>
            <person name="Fitzgerald M."/>
            <person name="Haas B."/>
            <person name="Abouelleil A."/>
            <person name="Alvarado L."/>
            <person name="Arachchi H.M."/>
            <person name="Berlin A.M."/>
            <person name="Chapman S.B."/>
            <person name="Dewar J."/>
            <person name="Goldberg J."/>
            <person name="Griggs A."/>
            <person name="Gujja S."/>
            <person name="Hansen M."/>
            <person name="Howarth C."/>
            <person name="Imamovic A."/>
            <person name="Larimer J."/>
            <person name="McCowan C."/>
            <person name="Murphy C."/>
            <person name="Neiman D."/>
            <person name="Pearson M."/>
            <person name="Priest M."/>
            <person name="Roberts A."/>
            <person name="Saif S."/>
            <person name="Shea T."/>
            <person name="Sisk P."/>
            <person name="Sykes S."/>
            <person name="Wortman J."/>
            <person name="Nusbaum C."/>
            <person name="Birren B."/>
        </authorList>
    </citation>
    <scope>NUCLEOTIDE SEQUENCE [LARGE SCALE GENOMIC DNA]</scope>
    <source>
        <strain evidence="4 5">VD196</strain>
    </source>
</reference>
<dbReference type="InterPro" id="IPR041561">
    <property type="entry name" value="PglD_N"/>
</dbReference>
<dbReference type="Gene3D" id="3.40.50.20">
    <property type="match status" value="1"/>
</dbReference>
<dbReference type="EMBL" id="AHFL01000067">
    <property type="protein sequence ID" value="EOO60742.1"/>
    <property type="molecule type" value="Genomic_DNA"/>
</dbReference>
<feature type="binding site" evidence="2">
    <location>
        <position position="71"/>
    </location>
    <ligand>
        <name>substrate</name>
    </ligand>
</feature>
<dbReference type="CDD" id="cd03360">
    <property type="entry name" value="LbH_AT_putative"/>
    <property type="match status" value="1"/>
</dbReference>
<dbReference type="RefSeq" id="WP_000608174.1">
    <property type="nucleotide sequence ID" value="NZ_KB976270.1"/>
</dbReference>
<evidence type="ECO:0000259" key="3">
    <source>
        <dbReference type="Pfam" id="PF17836"/>
    </source>
</evidence>
<proteinExistence type="predicted"/>
<protein>
    <submittedName>
        <fullName evidence="4">Sialic acid O-acetyltransferase NeuD family sugar O-acyltransferase</fullName>
    </submittedName>
</protein>